<accession>A0A4Q5J662</accession>
<dbReference type="InterPro" id="IPR017517">
    <property type="entry name" value="Maleyloyr_isom"/>
</dbReference>
<organism evidence="2 3">
    <name type="scientific">Nocardioides iriomotensis</name>
    <dbReference type="NCBI Taxonomy" id="715784"/>
    <lineage>
        <taxon>Bacteria</taxon>
        <taxon>Bacillati</taxon>
        <taxon>Actinomycetota</taxon>
        <taxon>Actinomycetes</taxon>
        <taxon>Propionibacteriales</taxon>
        <taxon>Nocardioidaceae</taxon>
        <taxon>Nocardioides</taxon>
    </lineage>
</organism>
<dbReference type="AlphaFoldDB" id="A0A4Q5J662"/>
<feature type="domain" description="Mycothiol-dependent maleylpyruvate isomerase metal-binding" evidence="1">
    <location>
        <begin position="12"/>
        <end position="94"/>
    </location>
</feature>
<dbReference type="GO" id="GO:0046872">
    <property type="term" value="F:metal ion binding"/>
    <property type="evidence" value="ECO:0007669"/>
    <property type="project" value="InterPro"/>
</dbReference>
<dbReference type="SUPFAM" id="SSF109854">
    <property type="entry name" value="DinB/YfiT-like putative metalloenzymes"/>
    <property type="match status" value="1"/>
</dbReference>
<name>A0A4Q5J662_9ACTN</name>
<dbReference type="EMBL" id="SDPU01000020">
    <property type="protein sequence ID" value="RYU13065.1"/>
    <property type="molecule type" value="Genomic_DNA"/>
</dbReference>
<dbReference type="Gene3D" id="1.20.120.450">
    <property type="entry name" value="dinb family like domain"/>
    <property type="match status" value="1"/>
</dbReference>
<dbReference type="NCBIfam" id="TIGR03083">
    <property type="entry name" value="maleylpyruvate isomerase family mycothiol-dependent enzyme"/>
    <property type="match status" value="1"/>
</dbReference>
<sequence length="177" mass="19113">MNATHDAVRVLSHALDQTGDLLALVHPDDLGRATPCPDWTVQHLVDHLVATPGRFLQMMNGEQPDWAAEPPRITGDWAGAFRVSADDLIHAWHGRPDAETASADWQSAELATHTWDLARAIGRSTDDLDAEVAERGLAFMQANLTADNRSVAFGPEQPAPADGSAYDRIAAFAGRTV</sequence>
<keyword evidence="3" id="KW-1185">Reference proteome</keyword>
<dbReference type="OrthoDB" id="5185819at2"/>
<dbReference type="NCBIfam" id="TIGR03086">
    <property type="entry name" value="TIGR03086 family metal-binding protein"/>
    <property type="match status" value="1"/>
</dbReference>
<protein>
    <submittedName>
        <fullName evidence="2">TIGR03086 family protein</fullName>
    </submittedName>
</protein>
<dbReference type="Pfam" id="PF11716">
    <property type="entry name" value="MDMPI_N"/>
    <property type="match status" value="1"/>
</dbReference>
<proteinExistence type="predicted"/>
<dbReference type="RefSeq" id="WP_129986884.1">
    <property type="nucleotide sequence ID" value="NZ_SDPU01000020.1"/>
</dbReference>
<reference evidence="2 3" key="1">
    <citation type="submission" date="2019-01" db="EMBL/GenBank/DDBJ databases">
        <title>Nocardioides guangzhouensis sp. nov., an actinobacterium isolated from soil.</title>
        <authorList>
            <person name="Fu Y."/>
            <person name="Cai Y."/>
            <person name="Lin Z."/>
            <person name="Chen P."/>
        </authorList>
    </citation>
    <scope>NUCLEOTIDE SEQUENCE [LARGE SCALE GENOMIC DNA]</scope>
    <source>
        <strain evidence="2 3">NBRC 105384</strain>
    </source>
</reference>
<dbReference type="InterPro" id="IPR024344">
    <property type="entry name" value="MDMPI_metal-binding"/>
</dbReference>
<dbReference type="InterPro" id="IPR017520">
    <property type="entry name" value="CHP03086"/>
</dbReference>
<evidence type="ECO:0000259" key="1">
    <source>
        <dbReference type="Pfam" id="PF11716"/>
    </source>
</evidence>
<dbReference type="InterPro" id="IPR034660">
    <property type="entry name" value="DinB/YfiT-like"/>
</dbReference>
<gene>
    <name evidence="2" type="ORF">ETU37_09065</name>
</gene>
<evidence type="ECO:0000313" key="2">
    <source>
        <dbReference type="EMBL" id="RYU13065.1"/>
    </source>
</evidence>
<evidence type="ECO:0000313" key="3">
    <source>
        <dbReference type="Proteomes" id="UP000291189"/>
    </source>
</evidence>
<dbReference type="Proteomes" id="UP000291189">
    <property type="component" value="Unassembled WGS sequence"/>
</dbReference>
<comment type="caution">
    <text evidence="2">The sequence shown here is derived from an EMBL/GenBank/DDBJ whole genome shotgun (WGS) entry which is preliminary data.</text>
</comment>